<evidence type="ECO:0000256" key="1">
    <source>
        <dbReference type="SAM" id="MobiDB-lite"/>
    </source>
</evidence>
<sequence>MALKDWLNPDYDPLATEKPAICAKSNLKIAGIARLAPEIANPAIMQITDSKGELSRNSRNSRNSNSNAPELKKQGIEKLAVAAQGLPVTLAELEAFFAHDLQEFGNGGVTMAGIVQAVRWYAFTHMQRSAYWWGRDKPKNVVAMDEYRRSIR</sequence>
<organism evidence="2 3">
    <name type="scientific">Thiothrix litoralis</name>
    <dbReference type="NCBI Taxonomy" id="2891210"/>
    <lineage>
        <taxon>Bacteria</taxon>
        <taxon>Pseudomonadati</taxon>
        <taxon>Pseudomonadota</taxon>
        <taxon>Gammaproteobacteria</taxon>
        <taxon>Thiotrichales</taxon>
        <taxon>Thiotrichaceae</taxon>
        <taxon>Thiothrix</taxon>
    </lineage>
</organism>
<feature type="region of interest" description="Disordered" evidence="1">
    <location>
        <begin position="50"/>
        <end position="71"/>
    </location>
</feature>
<feature type="compositionally biased region" description="Low complexity" evidence="1">
    <location>
        <begin position="57"/>
        <end position="67"/>
    </location>
</feature>
<evidence type="ECO:0000313" key="3">
    <source>
        <dbReference type="Proteomes" id="UP000672039"/>
    </source>
</evidence>
<name>A0ABX7WNM3_9GAMM</name>
<accession>A0ABX7WNM3</accession>
<keyword evidence="3" id="KW-1185">Reference proteome</keyword>
<evidence type="ECO:0000313" key="2">
    <source>
        <dbReference type="EMBL" id="QTR45399.1"/>
    </source>
</evidence>
<gene>
    <name evidence="2" type="ORF">J9253_15505</name>
</gene>
<proteinExistence type="predicted"/>
<reference evidence="2 3" key="1">
    <citation type="submission" date="2021-04" db="EMBL/GenBank/DDBJ databases">
        <title>Genomics, taxonomy and metabolism of representatives of sulfur bacteria of the genus Thiothrix: Thiothrix fructosivorans QT, Thiothrix unzii A1T and three new species, Thiothrix subterranea sp. nov., Thiothrix litoralis sp. nov. and 'Candidatus Thiothrix anitrata' sp. nov.</title>
        <authorList>
            <person name="Ravin N.V."/>
            <person name="Smolyakov D."/>
            <person name="Rudenko T.S."/>
            <person name="Mardanov A.V."/>
            <person name="Beletsky A.V."/>
            <person name="Markov N.D."/>
            <person name="Fomenkov A.I."/>
            <person name="Roberts R.J."/>
            <person name="Karnachuk O.V."/>
            <person name="Novikov A."/>
            <person name="Grabovich M.Y."/>
        </authorList>
    </citation>
    <scope>NUCLEOTIDE SEQUENCE [LARGE SCALE GENOMIC DNA]</scope>
    <source>
        <strain evidence="2 3">AS</strain>
    </source>
</reference>
<dbReference type="RefSeq" id="WP_210221812.1">
    <property type="nucleotide sequence ID" value="NZ_CP072801.1"/>
</dbReference>
<protein>
    <submittedName>
        <fullName evidence="2">Uncharacterized protein</fullName>
    </submittedName>
</protein>
<dbReference type="EMBL" id="CP072801">
    <property type="protein sequence ID" value="QTR45399.1"/>
    <property type="molecule type" value="Genomic_DNA"/>
</dbReference>
<dbReference type="Proteomes" id="UP000672039">
    <property type="component" value="Chromosome"/>
</dbReference>